<dbReference type="InterPro" id="IPR028098">
    <property type="entry name" value="Glyco_trans_4-like_N"/>
</dbReference>
<protein>
    <submittedName>
        <fullName evidence="3">Glycosyltransferase</fullName>
    </submittedName>
</protein>
<name>E7C3P5_9BACT</name>
<evidence type="ECO:0000313" key="3">
    <source>
        <dbReference type="EMBL" id="ADI22069.1"/>
    </source>
</evidence>
<proteinExistence type="predicted"/>
<feature type="domain" description="Glycosyltransferase subfamily 4-like N-terminal" evidence="2">
    <location>
        <begin position="13"/>
        <end position="169"/>
    </location>
</feature>
<dbReference type="InterPro" id="IPR001296">
    <property type="entry name" value="Glyco_trans_1"/>
</dbReference>
<dbReference type="PANTHER" id="PTHR45947">
    <property type="entry name" value="SULFOQUINOVOSYL TRANSFERASE SQD2"/>
    <property type="match status" value="1"/>
</dbReference>
<sequence length="373" mass="40463">MKRVAILFEYPSVNGGENSMLAALQHLASNAATEFHFAAIAPGSGALPDRLDELGIERQPLSIFADDGQRRPRDVVEDDIRTAVAELRPNLLHANSLSMGRWLGRIAHTLDVPVTAHLRDIIGLSNSAIRDLNRNVRLIAVSDATRDFHVAQGIEPARICVVRNGINADSFAPCERSRRAVRSELAIPEEAITVLTAGQIGLRKGLDTLAEAAVSLSATHSGIHWLLAGERFSTKAESIAFEQAIDQRFRSAGNQLTYHRLGWRSDMHRVMSAADMLVHAARQEPLGRVLLEAAAAGLAIVATDVGGTSEILRHEESALLVPPDQPRSMAAAIKGLVEDQNARLRLGHAARLDIQSGFQLENSALRLAAEWSL</sequence>
<reference evidence="3" key="1">
    <citation type="submission" date="2010-01" db="EMBL/GenBank/DDBJ databases">
        <title>Genome fragments of uncultured bacteria from the North Pacific subtropical Gyre.</title>
        <authorList>
            <person name="Pham V.D."/>
            <person name="Delong E.F."/>
        </authorList>
    </citation>
    <scope>NUCLEOTIDE SEQUENCE</scope>
</reference>
<dbReference type="GO" id="GO:0016757">
    <property type="term" value="F:glycosyltransferase activity"/>
    <property type="evidence" value="ECO:0007669"/>
    <property type="project" value="InterPro"/>
</dbReference>
<dbReference type="SUPFAM" id="SSF53756">
    <property type="entry name" value="UDP-Glycosyltransferase/glycogen phosphorylase"/>
    <property type="match status" value="1"/>
</dbReference>
<dbReference type="Pfam" id="PF00534">
    <property type="entry name" value="Glycos_transf_1"/>
    <property type="match status" value="1"/>
</dbReference>
<dbReference type="CDD" id="cd03801">
    <property type="entry name" value="GT4_PimA-like"/>
    <property type="match status" value="1"/>
</dbReference>
<dbReference type="Gene3D" id="3.40.50.2000">
    <property type="entry name" value="Glycogen Phosphorylase B"/>
    <property type="match status" value="2"/>
</dbReference>
<organism evidence="3">
    <name type="scientific">uncultured myxobacterium HF0200_08J13</name>
    <dbReference type="NCBI Taxonomy" id="723558"/>
    <lineage>
        <taxon>Bacteria</taxon>
        <taxon>Pseudomonadati</taxon>
        <taxon>Myxococcota</taxon>
        <taxon>Myxococcia</taxon>
        <taxon>Myxococcales</taxon>
        <taxon>environmental samples</taxon>
    </lineage>
</organism>
<evidence type="ECO:0000259" key="1">
    <source>
        <dbReference type="Pfam" id="PF00534"/>
    </source>
</evidence>
<feature type="domain" description="Glycosyl transferase family 1" evidence="1">
    <location>
        <begin position="179"/>
        <end position="351"/>
    </location>
</feature>
<accession>E7C3P5</accession>
<keyword evidence="3" id="KW-0808">Transferase</keyword>
<dbReference type="InterPro" id="IPR050194">
    <property type="entry name" value="Glycosyltransferase_grp1"/>
</dbReference>
<evidence type="ECO:0000259" key="2">
    <source>
        <dbReference type="Pfam" id="PF13439"/>
    </source>
</evidence>
<dbReference type="EMBL" id="GU567974">
    <property type="protein sequence ID" value="ADI22069.1"/>
    <property type="molecule type" value="Genomic_DNA"/>
</dbReference>
<dbReference type="AlphaFoldDB" id="E7C3P5"/>
<dbReference type="PANTHER" id="PTHR45947:SF3">
    <property type="entry name" value="SULFOQUINOVOSYL TRANSFERASE SQD2"/>
    <property type="match status" value="1"/>
</dbReference>
<dbReference type="Pfam" id="PF13439">
    <property type="entry name" value="Glyco_transf_4"/>
    <property type="match status" value="1"/>
</dbReference>